<comment type="function">
    <text evidence="1">Arabinosyl transferase responsible for the polymerization of arabinose into the arabinan of arabinogalactan.</text>
</comment>
<feature type="transmembrane region" description="Helical" evidence="12">
    <location>
        <begin position="467"/>
        <end position="489"/>
    </location>
</feature>
<keyword evidence="9 12" id="KW-0472">Membrane</keyword>
<feature type="transmembrane region" description="Helical" evidence="12">
    <location>
        <begin position="620"/>
        <end position="642"/>
    </location>
</feature>
<feature type="transmembrane region" description="Helical" evidence="12">
    <location>
        <begin position="44"/>
        <end position="65"/>
    </location>
</feature>
<feature type="domain" description="Arabinofuranosyltransferase central" evidence="13">
    <location>
        <begin position="225"/>
        <end position="683"/>
    </location>
</feature>
<feature type="transmembrane region" description="Helical" evidence="12">
    <location>
        <begin position="564"/>
        <end position="582"/>
    </location>
</feature>
<dbReference type="Gene3D" id="2.60.120.610">
    <property type="entry name" value="arabinofuranosyltransferase like domain"/>
    <property type="match status" value="1"/>
</dbReference>
<feature type="transmembrane region" description="Helical" evidence="12">
    <location>
        <begin position="588"/>
        <end position="608"/>
    </location>
</feature>
<organism evidence="16 17">
    <name type="scientific">Saccharopolyspora gregorii</name>
    <dbReference type="NCBI Taxonomy" id="33914"/>
    <lineage>
        <taxon>Bacteria</taxon>
        <taxon>Bacillati</taxon>
        <taxon>Actinomycetota</taxon>
        <taxon>Actinomycetes</taxon>
        <taxon>Pseudonocardiales</taxon>
        <taxon>Pseudonocardiaceae</taxon>
        <taxon>Saccharopolyspora</taxon>
    </lineage>
</organism>
<evidence type="ECO:0000256" key="4">
    <source>
        <dbReference type="ARBA" id="ARBA00022475"/>
    </source>
</evidence>
<accession>A0ABP6RQI4</accession>
<feature type="transmembrane region" description="Helical" evidence="12">
    <location>
        <begin position="700"/>
        <end position="723"/>
    </location>
</feature>
<dbReference type="InterPro" id="IPR042486">
    <property type="entry name" value="Arabino_trans_C_2"/>
</dbReference>
<evidence type="ECO:0000259" key="14">
    <source>
        <dbReference type="Pfam" id="PF14896"/>
    </source>
</evidence>
<feature type="region of interest" description="Disordered" evidence="11">
    <location>
        <begin position="809"/>
        <end position="831"/>
    </location>
</feature>
<evidence type="ECO:0000256" key="5">
    <source>
        <dbReference type="ARBA" id="ARBA00022676"/>
    </source>
</evidence>
<evidence type="ECO:0000259" key="13">
    <source>
        <dbReference type="Pfam" id="PF04602"/>
    </source>
</evidence>
<evidence type="ECO:0000256" key="1">
    <source>
        <dbReference type="ARBA" id="ARBA00003001"/>
    </source>
</evidence>
<keyword evidence="6" id="KW-0808">Transferase</keyword>
<dbReference type="Proteomes" id="UP001500483">
    <property type="component" value="Unassembled WGS sequence"/>
</dbReference>
<evidence type="ECO:0000313" key="17">
    <source>
        <dbReference type="Proteomes" id="UP001500483"/>
    </source>
</evidence>
<comment type="caution">
    <text evidence="16">The sequence shown here is derived from an EMBL/GenBank/DDBJ whole genome shotgun (WGS) entry which is preliminary data.</text>
</comment>
<feature type="transmembrane region" description="Helical" evidence="12">
    <location>
        <begin position="231"/>
        <end position="251"/>
    </location>
</feature>
<keyword evidence="7 12" id="KW-0812">Transmembrane</keyword>
<keyword evidence="17" id="KW-1185">Reference proteome</keyword>
<dbReference type="Pfam" id="PF14896">
    <property type="entry name" value="Arabino_trans_C"/>
    <property type="match status" value="1"/>
</dbReference>
<dbReference type="EMBL" id="BAAAYK010000038">
    <property type="protein sequence ID" value="GAA3359359.1"/>
    <property type="molecule type" value="Genomic_DNA"/>
</dbReference>
<evidence type="ECO:0000256" key="10">
    <source>
        <dbReference type="ARBA" id="ARBA00023316"/>
    </source>
</evidence>
<dbReference type="Gene3D" id="2.60.120.940">
    <property type="entry name" value="EmbC, C-terminal domain, subdomain 2"/>
    <property type="match status" value="1"/>
</dbReference>
<protein>
    <submittedName>
        <fullName evidence="16">Arabinosyltransferase domain-containing protein</fullName>
    </submittedName>
</protein>
<gene>
    <name evidence="16" type="ORF">GCM10020366_35050</name>
</gene>
<comment type="similarity">
    <text evidence="3">Belongs to the emb family.</text>
</comment>
<dbReference type="Pfam" id="PF17689">
    <property type="entry name" value="Arabino_trans_N"/>
    <property type="match status" value="1"/>
</dbReference>
<dbReference type="InterPro" id="IPR027451">
    <property type="entry name" value="EmbABC_dom1"/>
</dbReference>
<evidence type="ECO:0000259" key="15">
    <source>
        <dbReference type="Pfam" id="PF17689"/>
    </source>
</evidence>
<keyword evidence="4" id="KW-1003">Cell membrane</keyword>
<evidence type="ECO:0000256" key="6">
    <source>
        <dbReference type="ARBA" id="ARBA00022679"/>
    </source>
</evidence>
<evidence type="ECO:0000256" key="11">
    <source>
        <dbReference type="SAM" id="MobiDB-lite"/>
    </source>
</evidence>
<evidence type="ECO:0000256" key="3">
    <source>
        <dbReference type="ARBA" id="ARBA00008195"/>
    </source>
</evidence>
<feature type="compositionally biased region" description="Basic and acidic residues" evidence="11">
    <location>
        <begin position="14"/>
        <end position="24"/>
    </location>
</feature>
<feature type="transmembrane region" description="Helical" evidence="12">
    <location>
        <begin position="535"/>
        <end position="552"/>
    </location>
</feature>
<feature type="transmembrane region" description="Helical" evidence="12">
    <location>
        <begin position="662"/>
        <end position="679"/>
    </location>
</feature>
<keyword evidence="5" id="KW-0328">Glycosyltransferase</keyword>
<evidence type="ECO:0000256" key="9">
    <source>
        <dbReference type="ARBA" id="ARBA00023136"/>
    </source>
</evidence>
<feature type="region of interest" description="Disordered" evidence="11">
    <location>
        <begin position="12"/>
        <end position="37"/>
    </location>
</feature>
<sequence length="1106" mass="119563">MMTTTAILRGVLNAEKDDTDHAEAESAPSAEPARPRPDRRLRRLKLLATVLGVLGTVLSLSVPFLPVHHDITTLRWPTASGTTSVAAPLTTFAPVWLDADIPCVAARSLDARTDGPANLLSTNPPNSDNGRLTGMSLTVDQGRITLLSKGRQVNTMAIPDGDCTLALHNDAIGFKAGFGEDRWLTNIAGDHRPQVTGIYSDLNARADDVAGLRFEARVDNRFESSPTALKIVVSALAILSFIGAVLCLRRLDARAGRRPPRWVQPGWWKPTARDVAVLGSLGIWWLIGAMSSDDGYTMAIARARESAGYVSNYYRWFANPEAPWGWFYEVYALWVQVSTAIPWVRLPALLMGCASWLLISREVLPRLGQQVRRSNAAGWAAAAVFLAFWLPYNNGLRSEPVIVVFSLLALCAVERAIATSRLLPAALGLVLAALAVGAGPHGIVAVLPFIAGLKPLIKLVWRRAREFGWLPVLAPISASGFVILTWLIWDQTWQSIMDATELKIDLGPSEKWYQELNRYNMLFSQIPDGSLTRRFPVLLVMLCLATCAVVLLRRNRIRGAALGPSRRLLAVAAMSFVALALTQTKHTHHFGIFAAVGGAVAALTALATSTTVLRSRRNRAAFFSGLMVISAFSATGPNAWWYVSGWGVPWYDMPPAVDGRNASTILLFVAAIAAVVALVEHVRGDRSLAPENGVEHRSRALRLGTAPLSLICALLILGELAAFGKAIQEREGGYSMGADNIKQLTPGGSCGLSDYVYVETNPQAGMLKVSRDQPTNPAPAFSPDVPVPSKRLEGEETPEEYLGAKLTGFTRDGTPAAQGGTAADEWRPPYQFGGDNAPVWGSYTPKGTGELRTQWYDVPERAATGEVPIVLAMAGIEGGANSLAVEFGKDTPQGFQITARRYLLQAGGPAWRDHRLVVDGDAQGTTKMRVVAVDQSVSPRGWQAVSAPRAPQLTNMTDVVGDSPAYVEWPATLVHPCLQISGLHHGIAEMPRFRVAGGETVRATGQGWSSPDAGGPFGWLNVAASMRELPTYLKNDLYRDWGSLYAVDPYEPGALPAESAMQVHEETHWGDWTPGLLPRTVSLPGDVPSSDDRNDIRPLDSGDDDE</sequence>
<feature type="domain" description="Arabinosyltransferas concanavalin like" evidence="15">
    <location>
        <begin position="70"/>
        <end position="221"/>
    </location>
</feature>
<keyword evidence="8 12" id="KW-1133">Transmembrane helix</keyword>
<name>A0ABP6RQI4_9PSEU</name>
<dbReference type="InterPro" id="IPR040920">
    <property type="entry name" value="Arabino_trans_N"/>
</dbReference>
<feature type="transmembrane region" description="Helical" evidence="12">
    <location>
        <begin position="376"/>
        <end position="392"/>
    </location>
</feature>
<comment type="subcellular location">
    <subcellularLocation>
        <location evidence="2">Cell membrane</location>
        <topology evidence="2">Multi-pass membrane protein</topology>
    </subcellularLocation>
</comment>
<feature type="region of interest" description="Disordered" evidence="11">
    <location>
        <begin position="1080"/>
        <end position="1106"/>
    </location>
</feature>
<proteinExistence type="inferred from homology"/>
<evidence type="ECO:0000256" key="2">
    <source>
        <dbReference type="ARBA" id="ARBA00004651"/>
    </source>
</evidence>
<evidence type="ECO:0000256" key="7">
    <source>
        <dbReference type="ARBA" id="ARBA00022692"/>
    </source>
</evidence>
<dbReference type="InterPro" id="IPR007680">
    <property type="entry name" value="Arabino_trans_central"/>
</dbReference>
<feature type="compositionally biased region" description="Basic and acidic residues" evidence="11">
    <location>
        <begin position="1090"/>
        <end position="1100"/>
    </location>
</feature>
<evidence type="ECO:0000313" key="16">
    <source>
        <dbReference type="EMBL" id="GAA3359359.1"/>
    </source>
</evidence>
<dbReference type="Pfam" id="PF04602">
    <property type="entry name" value="Arabinose_trans"/>
    <property type="match status" value="1"/>
</dbReference>
<evidence type="ECO:0000256" key="12">
    <source>
        <dbReference type="SAM" id="Phobius"/>
    </source>
</evidence>
<keyword evidence="10" id="KW-0961">Cell wall biogenesis/degradation</keyword>
<feature type="transmembrane region" description="Helical" evidence="12">
    <location>
        <begin position="425"/>
        <end position="447"/>
    </location>
</feature>
<reference evidence="17" key="1">
    <citation type="journal article" date="2019" name="Int. J. Syst. Evol. Microbiol.">
        <title>The Global Catalogue of Microorganisms (GCM) 10K type strain sequencing project: providing services to taxonomists for standard genome sequencing and annotation.</title>
        <authorList>
            <consortium name="The Broad Institute Genomics Platform"/>
            <consortium name="The Broad Institute Genome Sequencing Center for Infectious Disease"/>
            <person name="Wu L."/>
            <person name="Ma J."/>
        </authorList>
    </citation>
    <scope>NUCLEOTIDE SEQUENCE [LARGE SCALE GENOMIC DNA]</scope>
    <source>
        <strain evidence="17">JCM 9687</strain>
    </source>
</reference>
<dbReference type="InterPro" id="IPR032731">
    <property type="entry name" value="Arabino_trans_C"/>
</dbReference>
<feature type="domain" description="Arabinosyltransferase C-terminal" evidence="14">
    <location>
        <begin position="721"/>
        <end position="1075"/>
    </location>
</feature>
<evidence type="ECO:0000256" key="8">
    <source>
        <dbReference type="ARBA" id="ARBA00022989"/>
    </source>
</evidence>